<evidence type="ECO:0000313" key="3">
    <source>
        <dbReference type="Proteomes" id="UP000018837"/>
    </source>
</evidence>
<dbReference type="AlphaFoldDB" id="W2C3D1"/>
<feature type="coiled-coil region" evidence="1">
    <location>
        <begin position="16"/>
        <end position="43"/>
    </location>
</feature>
<name>W2C3D1_9BACT</name>
<organism evidence="2 3">
    <name type="scientific">Tannerella sp. oral taxon BU063 isolate Cell 2</name>
    <dbReference type="NCBI Taxonomy" id="1411148"/>
    <lineage>
        <taxon>Bacteria</taxon>
        <taxon>Pseudomonadati</taxon>
        <taxon>Bacteroidota</taxon>
        <taxon>Bacteroidia</taxon>
        <taxon>Bacteroidales</taxon>
        <taxon>Tannerellaceae</taxon>
        <taxon>Tannerella</taxon>
    </lineage>
</organism>
<reference evidence="2 3" key="1">
    <citation type="submission" date="2013-11" db="EMBL/GenBank/DDBJ databases">
        <title>Single cell genomics of uncultured Tannerella BU063 (oral taxon 286).</title>
        <authorList>
            <person name="Beall C.J."/>
            <person name="Campbell A.G."/>
            <person name="Griffen A.L."/>
            <person name="Podar M."/>
            <person name="Leys E.J."/>
        </authorList>
    </citation>
    <scope>NUCLEOTIDE SEQUENCE [LARGE SCALE GENOMIC DNA]</scope>
    <source>
        <strain evidence="2">Cell 2</strain>
    </source>
</reference>
<evidence type="ECO:0000313" key="2">
    <source>
        <dbReference type="EMBL" id="ETK00961.1"/>
    </source>
</evidence>
<proteinExistence type="predicted"/>
<accession>W2C3D1</accession>
<dbReference type="EMBL" id="AYUF01000493">
    <property type="protein sequence ID" value="ETK00961.1"/>
    <property type="molecule type" value="Genomic_DNA"/>
</dbReference>
<dbReference type="PATRIC" id="fig|1411148.3.peg.2033"/>
<keyword evidence="1" id="KW-0175">Coiled coil</keyword>
<comment type="caution">
    <text evidence="2">The sequence shown here is derived from an EMBL/GenBank/DDBJ whole genome shotgun (WGS) entry which is preliminary data.</text>
</comment>
<protein>
    <submittedName>
        <fullName evidence="2">Uncharacterized protein</fullName>
    </submittedName>
</protein>
<gene>
    <name evidence="2" type="ORF">N425_12295</name>
</gene>
<dbReference type="Proteomes" id="UP000018837">
    <property type="component" value="Unassembled WGS sequence"/>
</dbReference>
<evidence type="ECO:0000256" key="1">
    <source>
        <dbReference type="SAM" id="Coils"/>
    </source>
</evidence>
<sequence>MATKNDAMETKYESVIGELGQRLELAQADAERLEEELMDEQIVQVAHPLYVELLRAQARIDALSDAIELIIKS</sequence>